<evidence type="ECO:0000256" key="1">
    <source>
        <dbReference type="ARBA" id="ARBA00004127"/>
    </source>
</evidence>
<dbReference type="OrthoDB" id="1508846at2759"/>
<keyword evidence="8 9" id="KW-0472">Membrane</keyword>
<keyword evidence="6 9" id="KW-1133">Transmembrane helix</keyword>
<evidence type="ECO:0000256" key="3">
    <source>
        <dbReference type="ARBA" id="ARBA00022448"/>
    </source>
</evidence>
<keyword evidence="5" id="KW-0375">Hydrogen ion transport</keyword>
<comment type="similarity">
    <text evidence="2">Belongs to the V-ATPase e1/e2 subunit family.</text>
</comment>
<evidence type="ECO:0000256" key="9">
    <source>
        <dbReference type="SAM" id="Phobius"/>
    </source>
</evidence>
<comment type="subcellular location">
    <subcellularLocation>
        <location evidence="1">Endomembrane system</location>
        <topology evidence="1">Multi-pass membrane protein</topology>
    </subcellularLocation>
</comment>
<dbReference type="Pfam" id="PF05493">
    <property type="entry name" value="ATP_synt_H"/>
    <property type="match status" value="1"/>
</dbReference>
<dbReference type="Proteomes" id="UP000324748">
    <property type="component" value="Unassembled WGS sequence"/>
</dbReference>
<dbReference type="GO" id="GO:0000220">
    <property type="term" value="C:vacuolar proton-transporting V-type ATPase, V0 domain"/>
    <property type="evidence" value="ECO:0007669"/>
    <property type="project" value="TreeGrafter"/>
</dbReference>
<evidence type="ECO:0000256" key="7">
    <source>
        <dbReference type="ARBA" id="ARBA00023065"/>
    </source>
</evidence>
<dbReference type="GO" id="GO:0046961">
    <property type="term" value="F:proton-transporting ATPase activity, rotational mechanism"/>
    <property type="evidence" value="ECO:0007669"/>
    <property type="project" value="InterPro"/>
</dbReference>
<dbReference type="InterPro" id="IPR008389">
    <property type="entry name" value="ATPase_V0-cplx_e1/e2_su"/>
</dbReference>
<evidence type="ECO:0000256" key="2">
    <source>
        <dbReference type="ARBA" id="ARBA00008328"/>
    </source>
</evidence>
<dbReference type="GO" id="GO:0007035">
    <property type="term" value="P:vacuolar acidification"/>
    <property type="evidence" value="ECO:0007669"/>
    <property type="project" value="TreeGrafter"/>
</dbReference>
<keyword evidence="3" id="KW-0813">Transport</keyword>
<evidence type="ECO:0000256" key="6">
    <source>
        <dbReference type="ARBA" id="ARBA00022989"/>
    </source>
</evidence>
<proteinExistence type="inferred from homology"/>
<protein>
    <submittedName>
        <fullName evidence="10">H(+)-transporting V0 sector ATPase subunit e</fullName>
    </submittedName>
</protein>
<dbReference type="PANTHER" id="PTHR12263">
    <property type="entry name" value="VACUOLAR ATP SYNTHASE SUBUNIT H"/>
    <property type="match status" value="1"/>
</dbReference>
<keyword evidence="7" id="KW-0406">Ion transport</keyword>
<accession>A0A5B0QHT5</accession>
<dbReference type="AlphaFoldDB" id="A0A5B0QHT5"/>
<evidence type="ECO:0000256" key="5">
    <source>
        <dbReference type="ARBA" id="ARBA00022781"/>
    </source>
</evidence>
<evidence type="ECO:0000256" key="8">
    <source>
        <dbReference type="ARBA" id="ARBA00023136"/>
    </source>
</evidence>
<keyword evidence="11" id="KW-1185">Reference proteome</keyword>
<evidence type="ECO:0000313" key="10">
    <source>
        <dbReference type="EMBL" id="KAA1112599.1"/>
    </source>
</evidence>
<dbReference type="GO" id="GO:0012505">
    <property type="term" value="C:endomembrane system"/>
    <property type="evidence" value="ECO:0007669"/>
    <property type="project" value="UniProtKB-SubCell"/>
</dbReference>
<feature type="transmembrane region" description="Helical" evidence="9">
    <location>
        <begin position="32"/>
        <end position="55"/>
    </location>
</feature>
<dbReference type="EMBL" id="VSWC01000015">
    <property type="protein sequence ID" value="KAA1112599.1"/>
    <property type="molecule type" value="Genomic_DNA"/>
</dbReference>
<comment type="caution">
    <text evidence="10">The sequence shown here is derived from an EMBL/GenBank/DDBJ whole genome shotgun (WGS) entry which is preliminary data.</text>
</comment>
<organism evidence="10 11">
    <name type="scientific">Puccinia graminis f. sp. tritici</name>
    <dbReference type="NCBI Taxonomy" id="56615"/>
    <lineage>
        <taxon>Eukaryota</taxon>
        <taxon>Fungi</taxon>
        <taxon>Dikarya</taxon>
        <taxon>Basidiomycota</taxon>
        <taxon>Pucciniomycotina</taxon>
        <taxon>Pucciniomycetes</taxon>
        <taxon>Pucciniales</taxon>
        <taxon>Pucciniaceae</taxon>
        <taxon>Puccinia</taxon>
    </lineage>
</organism>
<name>A0A5B0QHT5_PUCGR</name>
<sequence>MGGWLIFNRSHPRRRSLVSWDGCQLPKEMTKIVIRTAVIATITCCYLMWAIVYLAQLHPLIRLNLKRGDLRPNIDAAPQTKKPGSIISAANFHSSSSSITSCPLRSGRFQGIIDFKLDRIS</sequence>
<evidence type="ECO:0000256" key="4">
    <source>
        <dbReference type="ARBA" id="ARBA00022692"/>
    </source>
</evidence>
<keyword evidence="4 9" id="KW-0812">Transmembrane</keyword>
<dbReference type="PANTHER" id="PTHR12263:SF0">
    <property type="entry name" value="V-TYPE PROTON ATPASE SUBUNIT"/>
    <property type="match status" value="1"/>
</dbReference>
<gene>
    <name evidence="10" type="primary">VMA9_1</name>
    <name evidence="10" type="ORF">PGT21_003190</name>
</gene>
<evidence type="ECO:0000313" key="11">
    <source>
        <dbReference type="Proteomes" id="UP000324748"/>
    </source>
</evidence>
<reference evidence="10 11" key="1">
    <citation type="submission" date="2019-05" db="EMBL/GenBank/DDBJ databases">
        <title>Emergence of the Ug99 lineage of the wheat stem rust pathogen through somatic hybridization.</title>
        <authorList>
            <person name="Li F."/>
            <person name="Upadhyaya N.M."/>
            <person name="Sperschneider J."/>
            <person name="Matny O."/>
            <person name="Nguyen-Phuc H."/>
            <person name="Mago R."/>
            <person name="Raley C."/>
            <person name="Miller M.E."/>
            <person name="Silverstein K.A.T."/>
            <person name="Henningsen E."/>
            <person name="Hirsch C.D."/>
            <person name="Visser B."/>
            <person name="Pretorius Z.A."/>
            <person name="Steffenson B.J."/>
            <person name="Schwessinger B."/>
            <person name="Dodds P.N."/>
            <person name="Figueroa M."/>
        </authorList>
    </citation>
    <scope>NUCLEOTIDE SEQUENCE [LARGE SCALE GENOMIC DNA]</scope>
    <source>
        <strain evidence="10">21-0</strain>
    </source>
</reference>